<gene>
    <name evidence="1" type="ORF">EGI15_02050</name>
</gene>
<dbReference type="SUPFAM" id="SSF56601">
    <property type="entry name" value="beta-lactamase/transpeptidase-like"/>
    <property type="match status" value="1"/>
</dbReference>
<keyword evidence="2" id="KW-1185">Reference proteome</keyword>
<dbReference type="Gene3D" id="3.40.710.10">
    <property type="entry name" value="DD-peptidase/beta-lactamase superfamily"/>
    <property type="match status" value="1"/>
</dbReference>
<reference evidence="1 2" key="1">
    <citation type="submission" date="2018-11" db="EMBL/GenBank/DDBJ databases">
        <title>Proposal to divide the Flavobacteriaceae and reorganize its genera based on Amino Acid Identity values calculated from whole genome sequences.</title>
        <authorList>
            <person name="Nicholson A.C."/>
            <person name="Gulvik C.A."/>
            <person name="Whitney A.M."/>
            <person name="Humrighouse B.W."/>
            <person name="Bell M."/>
            <person name="Holmes B."/>
            <person name="Steigerwalt A."/>
            <person name="Villarma A."/>
            <person name="Sheth M."/>
            <person name="Batra D."/>
            <person name="Pryor J."/>
            <person name="Bernardet J.-F."/>
            <person name="Hugo C."/>
            <person name="Kampfer P."/>
            <person name="Newman J."/>
            <person name="Mcquiston J.R."/>
        </authorList>
    </citation>
    <scope>NUCLEOTIDE SEQUENCE [LARGE SCALE GENOMIC DNA]</scope>
    <source>
        <strain evidence="1 2">G0235</strain>
    </source>
</reference>
<proteinExistence type="predicted"/>
<name>A0ABX9XBF7_9FLAO</name>
<dbReference type="Proteomes" id="UP000281899">
    <property type="component" value="Unassembled WGS sequence"/>
</dbReference>
<organism evidence="1 2">
    <name type="scientific">Chryseobacterium cucumeris</name>
    <dbReference type="NCBI Taxonomy" id="1813611"/>
    <lineage>
        <taxon>Bacteria</taxon>
        <taxon>Pseudomonadati</taxon>
        <taxon>Bacteroidota</taxon>
        <taxon>Flavobacteriia</taxon>
        <taxon>Flavobacteriales</taxon>
        <taxon>Weeksellaceae</taxon>
        <taxon>Chryseobacterium group</taxon>
        <taxon>Chryseobacterium</taxon>
    </lineage>
</organism>
<evidence type="ECO:0008006" key="3">
    <source>
        <dbReference type="Google" id="ProtNLM"/>
    </source>
</evidence>
<accession>A0ABX9XBF7</accession>
<comment type="caution">
    <text evidence="1">The sequence shown here is derived from an EMBL/GenBank/DDBJ whole genome shotgun (WGS) entry which is preliminary data.</text>
</comment>
<protein>
    <recommendedName>
        <fullName evidence="3">Beta-lactamase</fullName>
    </recommendedName>
</protein>
<sequence>MKKMAIFFQQLFDGKIIKNKNVLAQMSTDVPPNLEINYCLGIYKIRYAGLLGYNHGGELGIDTVYILQLNTSIAVVTLEAGYGPVAVEISKKIAGLLNRNL</sequence>
<dbReference type="EMBL" id="RJTW01000002">
    <property type="protein sequence ID" value="ROH96599.1"/>
    <property type="molecule type" value="Genomic_DNA"/>
</dbReference>
<evidence type="ECO:0000313" key="1">
    <source>
        <dbReference type="EMBL" id="ROH96599.1"/>
    </source>
</evidence>
<dbReference type="InterPro" id="IPR012338">
    <property type="entry name" value="Beta-lactam/transpept-like"/>
</dbReference>
<evidence type="ECO:0000313" key="2">
    <source>
        <dbReference type="Proteomes" id="UP000281899"/>
    </source>
</evidence>